<reference evidence="9 10" key="1">
    <citation type="journal article" date="2014" name="BMC Genomics">
        <title>Comparative genomics of the major fungal agents of human and animal Sporotrichosis: Sporothrix schenckii and Sporothrix brasiliensis.</title>
        <authorList>
            <person name="Teixeira M.M."/>
            <person name="de Almeida L.G."/>
            <person name="Kubitschek-Barreira P."/>
            <person name="Alves F.L."/>
            <person name="Kioshima E.S."/>
            <person name="Abadio A.K."/>
            <person name="Fernandes L."/>
            <person name="Derengowski L.S."/>
            <person name="Ferreira K.S."/>
            <person name="Souza R.C."/>
            <person name="Ruiz J.C."/>
            <person name="de Andrade N.C."/>
            <person name="Paes H.C."/>
            <person name="Nicola A.M."/>
            <person name="Albuquerque P."/>
            <person name="Gerber A.L."/>
            <person name="Martins V.P."/>
            <person name="Peconick L.D."/>
            <person name="Neto A.V."/>
            <person name="Chaucanez C.B."/>
            <person name="Silva P.A."/>
            <person name="Cunha O.L."/>
            <person name="de Oliveira F.F."/>
            <person name="dos Santos T.C."/>
            <person name="Barros A.L."/>
            <person name="Soares M.A."/>
            <person name="de Oliveira L.M."/>
            <person name="Marini M.M."/>
            <person name="Villalobos-Duno H."/>
            <person name="Cunha M.M."/>
            <person name="de Hoog S."/>
            <person name="da Silveira J.F."/>
            <person name="Henrissat B."/>
            <person name="Nino-Vega G.A."/>
            <person name="Cisalpino P.S."/>
            <person name="Mora-Montes H.M."/>
            <person name="Almeida S.R."/>
            <person name="Stajich J.E."/>
            <person name="Lopes-Bezerra L.M."/>
            <person name="Vasconcelos A.T."/>
            <person name="Felipe M.S."/>
        </authorList>
    </citation>
    <scope>NUCLEOTIDE SEQUENCE [LARGE SCALE GENOMIC DNA]</scope>
    <source>
        <strain evidence="9 10">5110</strain>
    </source>
</reference>
<feature type="region of interest" description="Disordered" evidence="6">
    <location>
        <begin position="864"/>
        <end position="893"/>
    </location>
</feature>
<dbReference type="InterPro" id="IPR036259">
    <property type="entry name" value="MFS_trans_sf"/>
</dbReference>
<name>A0A0C2J275_9PEZI</name>
<feature type="transmembrane region" description="Helical" evidence="7">
    <location>
        <begin position="526"/>
        <end position="549"/>
    </location>
</feature>
<dbReference type="OrthoDB" id="10021397at2759"/>
<feature type="domain" description="Major facilitator superfamily (MFS) profile" evidence="8">
    <location>
        <begin position="63"/>
        <end position="554"/>
    </location>
</feature>
<dbReference type="GO" id="GO:0005886">
    <property type="term" value="C:plasma membrane"/>
    <property type="evidence" value="ECO:0007669"/>
    <property type="project" value="TreeGrafter"/>
</dbReference>
<feature type="compositionally biased region" description="Basic and acidic residues" evidence="6">
    <location>
        <begin position="1"/>
        <end position="27"/>
    </location>
</feature>
<feature type="transmembrane region" description="Helical" evidence="7">
    <location>
        <begin position="158"/>
        <end position="178"/>
    </location>
</feature>
<dbReference type="EMBL" id="AWTV01000007">
    <property type="protein sequence ID" value="KIH91172.1"/>
    <property type="molecule type" value="Genomic_DNA"/>
</dbReference>
<dbReference type="GeneID" id="63674463"/>
<feature type="transmembrane region" description="Helical" evidence="7">
    <location>
        <begin position="216"/>
        <end position="236"/>
    </location>
</feature>
<keyword evidence="5 7" id="KW-0472">Membrane</keyword>
<dbReference type="FunFam" id="1.20.1250.20:FF:000196">
    <property type="entry name" value="MFS toxin efflux pump (AflT)"/>
    <property type="match status" value="1"/>
</dbReference>
<dbReference type="FunFam" id="1.20.1720.10:FF:000012">
    <property type="entry name" value="MFS toxin efflux pump (AflT)"/>
    <property type="match status" value="1"/>
</dbReference>
<feature type="region of interest" description="Disordered" evidence="6">
    <location>
        <begin position="1"/>
        <end position="31"/>
    </location>
</feature>
<dbReference type="GO" id="GO:0022857">
    <property type="term" value="F:transmembrane transporter activity"/>
    <property type="evidence" value="ECO:0007669"/>
    <property type="project" value="InterPro"/>
</dbReference>
<feature type="transmembrane region" description="Helical" evidence="7">
    <location>
        <begin position="127"/>
        <end position="146"/>
    </location>
</feature>
<accession>A0A0C2J275</accession>
<dbReference type="Gene3D" id="1.20.1250.20">
    <property type="entry name" value="MFS general substrate transporter like domains"/>
    <property type="match status" value="1"/>
</dbReference>
<evidence type="ECO:0000259" key="8">
    <source>
        <dbReference type="PROSITE" id="PS50850"/>
    </source>
</evidence>
<dbReference type="InterPro" id="IPR020846">
    <property type="entry name" value="MFS_dom"/>
</dbReference>
<protein>
    <recommendedName>
        <fullName evidence="8">Major facilitator superfamily (MFS) profile domain-containing protein</fullName>
    </recommendedName>
</protein>
<evidence type="ECO:0000256" key="1">
    <source>
        <dbReference type="ARBA" id="ARBA00004141"/>
    </source>
</evidence>
<feature type="transmembrane region" description="Helical" evidence="7">
    <location>
        <begin position="396"/>
        <end position="414"/>
    </location>
</feature>
<keyword evidence="4 7" id="KW-1133">Transmembrane helix</keyword>
<dbReference type="Proteomes" id="UP000031575">
    <property type="component" value="Unassembled WGS sequence"/>
</dbReference>
<dbReference type="VEuPathDB" id="FungiDB:SPBR_01231"/>
<proteinExistence type="predicted"/>
<evidence type="ECO:0000256" key="2">
    <source>
        <dbReference type="ARBA" id="ARBA00022448"/>
    </source>
</evidence>
<gene>
    <name evidence="9" type="ORF">SPBR_01231</name>
</gene>
<dbReference type="SUPFAM" id="SSF103473">
    <property type="entry name" value="MFS general substrate transporter"/>
    <property type="match status" value="2"/>
</dbReference>
<keyword evidence="2" id="KW-0813">Transport</keyword>
<feature type="compositionally biased region" description="Basic residues" evidence="6">
    <location>
        <begin position="867"/>
        <end position="880"/>
    </location>
</feature>
<keyword evidence="10" id="KW-1185">Reference proteome</keyword>
<dbReference type="PROSITE" id="PS50850">
    <property type="entry name" value="MFS"/>
    <property type="match status" value="1"/>
</dbReference>
<dbReference type="RefSeq" id="XP_040619182.1">
    <property type="nucleotide sequence ID" value="XM_040759542.1"/>
</dbReference>
<evidence type="ECO:0000313" key="10">
    <source>
        <dbReference type="Proteomes" id="UP000031575"/>
    </source>
</evidence>
<feature type="transmembrane region" description="Helical" evidence="7">
    <location>
        <begin position="57"/>
        <end position="77"/>
    </location>
</feature>
<feature type="transmembrane region" description="Helical" evidence="7">
    <location>
        <begin position="290"/>
        <end position="309"/>
    </location>
</feature>
<dbReference type="Pfam" id="PF07690">
    <property type="entry name" value="MFS_1"/>
    <property type="match status" value="1"/>
</dbReference>
<feature type="transmembrane region" description="Helical" evidence="7">
    <location>
        <begin position="256"/>
        <end position="278"/>
    </location>
</feature>
<dbReference type="HOGENOM" id="CLU_275360_0_0_1"/>
<feature type="compositionally biased region" description="Basic and acidic residues" evidence="6">
    <location>
        <begin position="729"/>
        <end position="739"/>
    </location>
</feature>
<organism evidence="9 10">
    <name type="scientific">Sporothrix brasiliensis 5110</name>
    <dbReference type="NCBI Taxonomy" id="1398154"/>
    <lineage>
        <taxon>Eukaryota</taxon>
        <taxon>Fungi</taxon>
        <taxon>Dikarya</taxon>
        <taxon>Ascomycota</taxon>
        <taxon>Pezizomycotina</taxon>
        <taxon>Sordariomycetes</taxon>
        <taxon>Sordariomycetidae</taxon>
        <taxon>Ophiostomatales</taxon>
        <taxon>Ophiostomataceae</taxon>
        <taxon>Sporothrix</taxon>
    </lineage>
</organism>
<sequence length="1160" mass="122751">MADTTDHTDTAVDEKGVGTPVHSDHNSDPGVAEKTVDIEASAAASTSPTDNAAYPSGFKLVVLLSAVMVDVFLVALDQTIVGTAIPKITDEFHGLSDVSWYAAAYFMTFGAAQASAGKVYKYYNLKWSFLASMLLFEAGSLVCAVAPSSKALVVGRALAGLGGAGLSVGGTSIVALAVPPVQRPLMMGVVGATYAVAAVLGPLVGGAFTASVSWRWCFYLNLPLGGAAAVAVLVFLDASSQPPDAARAATTGRQRLLHLDPVGIALAMGAITSLILALQYGGNTHPWRSSVVVGLLVGFVLLAAALVAWEAWLGEYAMLLPRLFRQRSLWATALFQFFFMGAYVVLLYYLPLYFQSIRGASPIRSGVDNLPLVVTATVFAVVGGAVVAQTGRAQQVMLAGAALATVGIGLIYSWDQSTSTARWVGYQLFTGAAMAFAIMHGLSIAQAHVAADDIPAVTANLLVCQTVGGAFSTSIGQAAFVNRLLAVLPSTAPRVDPRLVIVTGASELRNVFAADVLPGVLDAYMAALKAAFAVGIGFCGVAVLCSLAIPTKRLPKAAGDAAMAAVAHIATYLRRIHGDVAHIPLYARIRVLFHLASLGRIARRIQCLLQQPHLAQDLRVVGAVRQRAEVDDGADLLDGVHGRVMRVVCVACVGHARRTENVGKQLVGRRLAAALLRVNVQEGAQHTGHVAQVDVWRLRKLSVLVGGRRPTDIDIGRDGRGGGNGLQDLGRRQAGEHAEQQGGVAAEAGGRVVEDFVAVGAQGGHAAGVQARKVGRLRWRYGQVLGHNTALVGHAPGVNGAEPMREGADHGDGRADGAVFPQDAAVEAEEAGVVVGKQNLGVEGPGLGQQGADEVMRAVRAVGAVRGGRRRRRRRRRCRHAPQTVQQRQQGMPAGQLGLAAHQRNDVRQQHLEEPDLAQGHDVVHNFQQVPDERGRLQHQQHVFDEQKSLAGGPAGQVAAAALQQVHGQFEDEADFFGLGRTGWNRQRVLGAQCGQAGDRQVAVVDALLDVSGSPGSPESLDLPDALYRLDSQPSSGILLEAPFGKSLLVHLDPAGRRQSVDGTHARTPPSLHLRRRKVVLPLHVLHDVPQFPPFANVQPLDLGERGRPLGIAVMERRRVFRLVLDDGRRRRVCDGPAIGPRSQYLCFHGCLDMRVGGDV</sequence>
<dbReference type="CDD" id="cd17502">
    <property type="entry name" value="MFS_Azr1_MDR_like"/>
    <property type="match status" value="1"/>
</dbReference>
<feature type="transmembrane region" description="Helical" evidence="7">
    <location>
        <begin position="329"/>
        <end position="350"/>
    </location>
</feature>
<dbReference type="InterPro" id="IPR011701">
    <property type="entry name" value="MFS"/>
</dbReference>
<evidence type="ECO:0000256" key="3">
    <source>
        <dbReference type="ARBA" id="ARBA00022692"/>
    </source>
</evidence>
<feature type="transmembrane region" description="Helical" evidence="7">
    <location>
        <begin position="184"/>
        <end position="204"/>
    </location>
</feature>
<dbReference type="PANTHER" id="PTHR23501">
    <property type="entry name" value="MAJOR FACILITATOR SUPERFAMILY"/>
    <property type="match status" value="1"/>
</dbReference>
<evidence type="ECO:0000313" key="9">
    <source>
        <dbReference type="EMBL" id="KIH91172.1"/>
    </source>
</evidence>
<dbReference type="PANTHER" id="PTHR23501:SF177">
    <property type="entry name" value="MAJOR FACILITATOR SUPERFAMILY (MFS) PROFILE DOMAIN-CONTAINING PROTEIN-RELATED"/>
    <property type="match status" value="1"/>
</dbReference>
<evidence type="ECO:0000256" key="7">
    <source>
        <dbReference type="SAM" id="Phobius"/>
    </source>
</evidence>
<comment type="caution">
    <text evidence="9">The sequence shown here is derived from an EMBL/GenBank/DDBJ whole genome shotgun (WGS) entry which is preliminary data.</text>
</comment>
<feature type="transmembrane region" description="Helical" evidence="7">
    <location>
        <begin position="370"/>
        <end position="390"/>
    </location>
</feature>
<evidence type="ECO:0000256" key="4">
    <source>
        <dbReference type="ARBA" id="ARBA00022989"/>
    </source>
</evidence>
<keyword evidence="3 7" id="KW-0812">Transmembrane</keyword>
<feature type="region of interest" description="Disordered" evidence="6">
    <location>
        <begin position="712"/>
        <end position="745"/>
    </location>
</feature>
<evidence type="ECO:0000256" key="5">
    <source>
        <dbReference type="ARBA" id="ARBA00023136"/>
    </source>
</evidence>
<feature type="transmembrane region" description="Helical" evidence="7">
    <location>
        <begin position="426"/>
        <end position="445"/>
    </location>
</feature>
<comment type="subcellular location">
    <subcellularLocation>
        <location evidence="1">Membrane</location>
        <topology evidence="1">Multi-pass membrane protein</topology>
    </subcellularLocation>
</comment>
<dbReference type="AlphaFoldDB" id="A0A0C2J275"/>
<evidence type="ECO:0000256" key="6">
    <source>
        <dbReference type="SAM" id="MobiDB-lite"/>
    </source>
</evidence>
<feature type="transmembrane region" description="Helical" evidence="7">
    <location>
        <begin position="98"/>
        <end position="115"/>
    </location>
</feature>
<dbReference type="Gene3D" id="1.20.1720.10">
    <property type="entry name" value="Multidrug resistance protein D"/>
    <property type="match status" value="1"/>
</dbReference>